<dbReference type="AlphaFoldDB" id="A0A6J6T4Z8"/>
<evidence type="ECO:0000256" key="1">
    <source>
        <dbReference type="SAM" id="Phobius"/>
    </source>
</evidence>
<reference evidence="2" key="1">
    <citation type="submission" date="2020-05" db="EMBL/GenBank/DDBJ databases">
        <authorList>
            <person name="Chiriac C."/>
            <person name="Salcher M."/>
            <person name="Ghai R."/>
            <person name="Kavagutti S V."/>
        </authorList>
    </citation>
    <scope>NUCLEOTIDE SEQUENCE</scope>
</reference>
<protein>
    <submittedName>
        <fullName evidence="2">Unannotated protein</fullName>
    </submittedName>
</protein>
<proteinExistence type="predicted"/>
<organism evidence="2">
    <name type="scientific">freshwater metagenome</name>
    <dbReference type="NCBI Taxonomy" id="449393"/>
    <lineage>
        <taxon>unclassified sequences</taxon>
        <taxon>metagenomes</taxon>
        <taxon>ecological metagenomes</taxon>
    </lineage>
</organism>
<sequence length="50" mass="5090">MSSTHAPTPAPAAERRVRHQARDAATLMAFSLATSVGAATALALLSSLGR</sequence>
<keyword evidence="1" id="KW-1133">Transmembrane helix</keyword>
<keyword evidence="1" id="KW-0472">Membrane</keyword>
<keyword evidence="1" id="KW-0812">Transmembrane</keyword>
<gene>
    <name evidence="2" type="ORF">UFOPK2761_01373</name>
</gene>
<name>A0A6J6T4Z8_9ZZZZ</name>
<feature type="transmembrane region" description="Helical" evidence="1">
    <location>
        <begin position="24"/>
        <end position="45"/>
    </location>
</feature>
<accession>A0A6J6T4Z8</accession>
<dbReference type="EMBL" id="CAEZYQ010000009">
    <property type="protein sequence ID" value="CAB4742068.1"/>
    <property type="molecule type" value="Genomic_DNA"/>
</dbReference>
<evidence type="ECO:0000313" key="2">
    <source>
        <dbReference type="EMBL" id="CAB4742068.1"/>
    </source>
</evidence>